<sequence>MFKLDLDLSNDETIRAIFLREDGSLTSDTMSLAFGWGHRAW</sequence>
<protein>
    <submittedName>
        <fullName evidence="1">Uncharacterized protein</fullName>
    </submittedName>
</protein>
<proteinExistence type="predicted"/>
<dbReference type="Proteomes" id="UP000183567">
    <property type="component" value="Unassembled WGS sequence"/>
</dbReference>
<dbReference type="EMBL" id="LVVM01001255">
    <property type="protein sequence ID" value="OJA18902.1"/>
    <property type="molecule type" value="Genomic_DNA"/>
</dbReference>
<organism evidence="1 2">
    <name type="scientific">Rhizopogon vesiculosus</name>
    <dbReference type="NCBI Taxonomy" id="180088"/>
    <lineage>
        <taxon>Eukaryota</taxon>
        <taxon>Fungi</taxon>
        <taxon>Dikarya</taxon>
        <taxon>Basidiomycota</taxon>
        <taxon>Agaricomycotina</taxon>
        <taxon>Agaricomycetes</taxon>
        <taxon>Agaricomycetidae</taxon>
        <taxon>Boletales</taxon>
        <taxon>Suillineae</taxon>
        <taxon>Rhizopogonaceae</taxon>
        <taxon>Rhizopogon</taxon>
    </lineage>
</organism>
<dbReference type="AlphaFoldDB" id="A0A1J8QB57"/>
<gene>
    <name evidence="1" type="ORF">AZE42_09659</name>
</gene>
<keyword evidence="2" id="KW-1185">Reference proteome</keyword>
<comment type="caution">
    <text evidence="1">The sequence shown here is derived from an EMBL/GenBank/DDBJ whole genome shotgun (WGS) entry which is preliminary data.</text>
</comment>
<accession>A0A1J8QB57</accession>
<name>A0A1J8QB57_9AGAM</name>
<reference evidence="1 2" key="1">
    <citation type="submission" date="2016-03" db="EMBL/GenBank/DDBJ databases">
        <title>Comparative genomics of the ectomycorrhizal sister species Rhizopogon vinicolor and Rhizopogon vesiculosus (Basidiomycota: Boletales) reveals a divergence of the mating type B locus.</title>
        <authorList>
            <person name="Mujic A.B."/>
            <person name="Kuo A."/>
            <person name="Tritt A."/>
            <person name="Lipzen A."/>
            <person name="Chen C."/>
            <person name="Johnson J."/>
            <person name="Sharma A."/>
            <person name="Barry K."/>
            <person name="Grigoriev I.V."/>
            <person name="Spatafora J.W."/>
        </authorList>
    </citation>
    <scope>NUCLEOTIDE SEQUENCE [LARGE SCALE GENOMIC DNA]</scope>
    <source>
        <strain evidence="1 2">AM-OR11-056</strain>
    </source>
</reference>
<evidence type="ECO:0000313" key="1">
    <source>
        <dbReference type="EMBL" id="OJA18902.1"/>
    </source>
</evidence>
<dbReference type="OrthoDB" id="3934656at2759"/>
<evidence type="ECO:0000313" key="2">
    <source>
        <dbReference type="Proteomes" id="UP000183567"/>
    </source>
</evidence>